<evidence type="ECO:0000256" key="5">
    <source>
        <dbReference type="ARBA" id="ARBA00023136"/>
    </source>
</evidence>
<dbReference type="PANTHER" id="PTHR33778">
    <property type="entry name" value="PROTEIN MGTC"/>
    <property type="match status" value="1"/>
</dbReference>
<name>A0A3B1DHK0_9ZZZZ</name>
<dbReference type="PRINTS" id="PR01837">
    <property type="entry name" value="MGTCSAPBPROT"/>
</dbReference>
<dbReference type="PANTHER" id="PTHR33778:SF1">
    <property type="entry name" value="MAGNESIUM TRANSPORTER YHID-RELATED"/>
    <property type="match status" value="1"/>
</dbReference>
<feature type="transmembrane region" description="Helical" evidence="6">
    <location>
        <begin position="40"/>
        <end position="61"/>
    </location>
</feature>
<evidence type="ECO:0000256" key="4">
    <source>
        <dbReference type="ARBA" id="ARBA00022989"/>
    </source>
</evidence>
<evidence type="ECO:0000256" key="1">
    <source>
        <dbReference type="ARBA" id="ARBA00004651"/>
    </source>
</evidence>
<dbReference type="GO" id="GO:0005886">
    <property type="term" value="C:plasma membrane"/>
    <property type="evidence" value="ECO:0007669"/>
    <property type="project" value="UniProtKB-SubCell"/>
</dbReference>
<sequence>MMETAQIAHLVEVSIKIVLAVILSGLIGLEREFRQKGAGLRTHILVGVGSALIVLTSLHLFETYKNDTIVDPTRMITGIVTGIGFLCAGTIIRAGANVRGLTTAATLWIVSGLGVAIGAGDYMSAIVVTVVVSFVLIVVRSFEVKLGEKFKGLL</sequence>
<gene>
    <name evidence="8" type="ORF">MNBD_UNCLBAC01-1888</name>
</gene>
<dbReference type="InterPro" id="IPR003416">
    <property type="entry name" value="MgtC/SapB/SrpB/YhiD_fam"/>
</dbReference>
<evidence type="ECO:0000256" key="6">
    <source>
        <dbReference type="SAM" id="Phobius"/>
    </source>
</evidence>
<keyword evidence="3 6" id="KW-0812">Transmembrane</keyword>
<feature type="transmembrane region" description="Helical" evidence="6">
    <location>
        <begin position="125"/>
        <end position="142"/>
    </location>
</feature>
<feature type="transmembrane region" description="Helical" evidence="6">
    <location>
        <begin position="6"/>
        <end position="28"/>
    </location>
</feature>
<comment type="subcellular location">
    <subcellularLocation>
        <location evidence="1">Cell membrane</location>
        <topology evidence="1">Multi-pass membrane protein</topology>
    </subcellularLocation>
</comment>
<protein>
    <submittedName>
        <fullName evidence="8">Mg(2+)-transport-ATPase-associated protein MgtC</fullName>
    </submittedName>
</protein>
<organism evidence="8">
    <name type="scientific">hydrothermal vent metagenome</name>
    <dbReference type="NCBI Taxonomy" id="652676"/>
    <lineage>
        <taxon>unclassified sequences</taxon>
        <taxon>metagenomes</taxon>
        <taxon>ecological metagenomes</taxon>
    </lineage>
</organism>
<dbReference type="EMBL" id="UOGJ01000063">
    <property type="protein sequence ID" value="VAX35524.1"/>
    <property type="molecule type" value="Genomic_DNA"/>
</dbReference>
<evidence type="ECO:0000259" key="7">
    <source>
        <dbReference type="Pfam" id="PF02308"/>
    </source>
</evidence>
<keyword evidence="4 6" id="KW-1133">Transmembrane helix</keyword>
<feature type="transmembrane region" description="Helical" evidence="6">
    <location>
        <begin position="73"/>
        <end position="94"/>
    </location>
</feature>
<dbReference type="InterPro" id="IPR049177">
    <property type="entry name" value="MgtC_SapB_SrpB_YhiD_N"/>
</dbReference>
<dbReference type="Pfam" id="PF02308">
    <property type="entry name" value="MgtC"/>
    <property type="match status" value="1"/>
</dbReference>
<evidence type="ECO:0000256" key="3">
    <source>
        <dbReference type="ARBA" id="ARBA00022692"/>
    </source>
</evidence>
<evidence type="ECO:0000313" key="8">
    <source>
        <dbReference type="EMBL" id="VAX35524.1"/>
    </source>
</evidence>
<feature type="domain" description="MgtC/SapB/SrpB/YhiD N-terminal" evidence="7">
    <location>
        <begin position="17"/>
        <end position="143"/>
    </location>
</feature>
<evidence type="ECO:0000256" key="2">
    <source>
        <dbReference type="ARBA" id="ARBA00022475"/>
    </source>
</evidence>
<keyword evidence="2" id="KW-1003">Cell membrane</keyword>
<keyword evidence="5 6" id="KW-0472">Membrane</keyword>
<reference evidence="8" key="1">
    <citation type="submission" date="2018-06" db="EMBL/GenBank/DDBJ databases">
        <authorList>
            <person name="Zhirakovskaya E."/>
        </authorList>
    </citation>
    <scope>NUCLEOTIDE SEQUENCE</scope>
</reference>
<accession>A0A3B1DHK0</accession>
<proteinExistence type="predicted"/>
<dbReference type="AlphaFoldDB" id="A0A3B1DHK0"/>